<organism evidence="1">
    <name type="scientific">hydrothermal vent metagenome</name>
    <dbReference type="NCBI Taxonomy" id="652676"/>
    <lineage>
        <taxon>unclassified sequences</taxon>
        <taxon>metagenomes</taxon>
        <taxon>ecological metagenomes</taxon>
    </lineage>
</organism>
<gene>
    <name evidence="1" type="ORF">MNBD_GAMMA08-1998</name>
</gene>
<evidence type="ECO:0000313" key="1">
    <source>
        <dbReference type="EMBL" id="VAW64966.1"/>
    </source>
</evidence>
<accession>A0A3B0Y9E1</accession>
<dbReference type="EMBL" id="UOFH01000302">
    <property type="protein sequence ID" value="VAW64966.1"/>
    <property type="molecule type" value="Genomic_DNA"/>
</dbReference>
<sequence>MKYDGHVKLTLQAISRMKKQCPVNTGSCSAPMFEDDFRMWFGDKNKSTPVDNYTSAIFNYVLNGVTPDKISTVKLPDAVAFVDLDERWTHDDPAGQRYHFMKAKGENNIKAYNNATDFIYKHTLNWVDTSRKILKYESAVYKDKIVRPLQNSGLGLNNYYVKELALALHSLQDSFSPAHTQRYQGGKRLVTQTVHDLKKSDANIILPIRNLYEYASQDKEKHGGHDYHSGGPVNNWGEIAIRASADLMTMGINSLWKDDVGISGWNAFKARWLASNFV</sequence>
<reference evidence="1" key="1">
    <citation type="submission" date="2018-06" db="EMBL/GenBank/DDBJ databases">
        <authorList>
            <person name="Zhirakovskaya E."/>
        </authorList>
    </citation>
    <scope>NUCLEOTIDE SEQUENCE</scope>
</reference>
<name>A0A3B0Y9E1_9ZZZZ</name>
<protein>
    <submittedName>
        <fullName evidence="1">Uncharacterized protein</fullName>
    </submittedName>
</protein>
<proteinExistence type="predicted"/>
<dbReference type="AlphaFoldDB" id="A0A3B0Y9E1"/>